<dbReference type="InterPro" id="IPR047272">
    <property type="entry name" value="S49_SppA_C"/>
</dbReference>
<dbReference type="GO" id="GO:0004176">
    <property type="term" value="F:ATP-dependent peptidase activity"/>
    <property type="evidence" value="ECO:0007669"/>
    <property type="project" value="InterPro"/>
</dbReference>
<keyword evidence="2" id="KW-0645">Protease</keyword>
<evidence type="ECO:0000259" key="6">
    <source>
        <dbReference type="Pfam" id="PF01343"/>
    </source>
</evidence>
<reference evidence="7" key="1">
    <citation type="journal article" date="2014" name="Front. Microbiol.">
        <title>High frequency of phylogenetically diverse reductive dehalogenase-homologous genes in deep subseafloor sedimentary metagenomes.</title>
        <authorList>
            <person name="Kawai M."/>
            <person name="Futagami T."/>
            <person name="Toyoda A."/>
            <person name="Takaki Y."/>
            <person name="Nishi S."/>
            <person name="Hori S."/>
            <person name="Arai W."/>
            <person name="Tsubouchi T."/>
            <person name="Morono Y."/>
            <person name="Uchiyama I."/>
            <person name="Ito T."/>
            <person name="Fujiyama A."/>
            <person name="Inagaki F."/>
            <person name="Takami H."/>
        </authorList>
    </citation>
    <scope>NUCLEOTIDE SEQUENCE</scope>
    <source>
        <strain evidence="7">Expedition CK06-06</strain>
    </source>
</reference>
<evidence type="ECO:0000256" key="4">
    <source>
        <dbReference type="ARBA" id="ARBA00022825"/>
    </source>
</evidence>
<gene>
    <name evidence="7" type="ORF">S01H4_03609</name>
</gene>
<keyword evidence="3" id="KW-0378">Hydrolase</keyword>
<accession>X0YQF0</accession>
<evidence type="ECO:0000256" key="5">
    <source>
        <dbReference type="SAM" id="Phobius"/>
    </source>
</evidence>
<dbReference type="GO" id="GO:0006508">
    <property type="term" value="P:proteolysis"/>
    <property type="evidence" value="ECO:0007669"/>
    <property type="project" value="UniProtKB-KW"/>
</dbReference>
<evidence type="ECO:0000313" key="7">
    <source>
        <dbReference type="EMBL" id="GAG58460.1"/>
    </source>
</evidence>
<evidence type="ECO:0000256" key="3">
    <source>
        <dbReference type="ARBA" id="ARBA00022801"/>
    </source>
</evidence>
<dbReference type="InterPro" id="IPR002142">
    <property type="entry name" value="Peptidase_S49"/>
</dbReference>
<proteinExistence type="inferred from homology"/>
<dbReference type="InterPro" id="IPR004635">
    <property type="entry name" value="Pept_S49_SppA"/>
</dbReference>
<comment type="similarity">
    <text evidence="1">Belongs to the peptidase S49 family.</text>
</comment>
<dbReference type="SUPFAM" id="SSF52096">
    <property type="entry name" value="ClpP/crotonase"/>
    <property type="match status" value="1"/>
</dbReference>
<organism evidence="7">
    <name type="scientific">marine sediment metagenome</name>
    <dbReference type="NCBI Taxonomy" id="412755"/>
    <lineage>
        <taxon>unclassified sequences</taxon>
        <taxon>metagenomes</taxon>
        <taxon>ecological metagenomes</taxon>
    </lineage>
</organism>
<dbReference type="GO" id="GO:0004252">
    <property type="term" value="F:serine-type endopeptidase activity"/>
    <property type="evidence" value="ECO:0007669"/>
    <property type="project" value="InterPro"/>
</dbReference>
<dbReference type="Pfam" id="PF01343">
    <property type="entry name" value="Peptidase_S49"/>
    <property type="match status" value="1"/>
</dbReference>
<dbReference type="NCBIfam" id="TIGR00706">
    <property type="entry name" value="SppA_dom"/>
    <property type="match status" value="1"/>
</dbReference>
<keyword evidence="5" id="KW-0812">Transmembrane</keyword>
<dbReference type="AlphaFoldDB" id="X0YQF0"/>
<dbReference type="PRINTS" id="PR00127">
    <property type="entry name" value="CLPPROTEASEP"/>
</dbReference>
<feature type="domain" description="Peptidase S49" evidence="6">
    <location>
        <begin position="113"/>
        <end position="263"/>
    </location>
</feature>
<dbReference type="PROSITE" id="PS51257">
    <property type="entry name" value="PROKAR_LIPOPROTEIN"/>
    <property type="match status" value="1"/>
</dbReference>
<dbReference type="PANTHER" id="PTHR42987:SF4">
    <property type="entry name" value="PROTEASE SOHB-RELATED"/>
    <property type="match status" value="1"/>
</dbReference>
<sequence length="296" mass="32067">MARWSTGKIVGIAFLCIFVLFIFSGGCFFIGLLTGSLGGTSYALGDSVYEIRLEGVISAEKYSGLFGVVTVTPEKMISQLDEAEKNPNVKAILIRVNSPGGSAAASQEIYEELKKVEKPVVVSVSEVCASGAYYVASAADRIIANRSSSVGSIGVIMQIPNFEDLYEKLGIKYTTIKQGKFKDVGSPDRPITEEEIRLLEAQLKEIYRQFITDVAEARNMDAGEVEELATGWVFLGTEALELGLIDGIGNYKDAINIAAELGGIKGEPNVIRQELGFSLMDLILGYYLNSVISKIF</sequence>
<dbReference type="EMBL" id="BART01000900">
    <property type="protein sequence ID" value="GAG58460.1"/>
    <property type="molecule type" value="Genomic_DNA"/>
</dbReference>
<comment type="caution">
    <text evidence="7">The sequence shown here is derived from an EMBL/GenBank/DDBJ whole genome shotgun (WGS) entry which is preliminary data.</text>
</comment>
<evidence type="ECO:0000256" key="2">
    <source>
        <dbReference type="ARBA" id="ARBA00022670"/>
    </source>
</evidence>
<dbReference type="Gene3D" id="3.90.226.10">
    <property type="entry name" value="2-enoyl-CoA Hydratase, Chain A, domain 1"/>
    <property type="match status" value="1"/>
</dbReference>
<feature type="transmembrane region" description="Helical" evidence="5">
    <location>
        <begin position="12"/>
        <end position="33"/>
    </location>
</feature>
<dbReference type="InterPro" id="IPR001907">
    <property type="entry name" value="ClpP"/>
</dbReference>
<dbReference type="InterPro" id="IPR029045">
    <property type="entry name" value="ClpP/crotonase-like_dom_sf"/>
</dbReference>
<evidence type="ECO:0000256" key="1">
    <source>
        <dbReference type="ARBA" id="ARBA00008683"/>
    </source>
</evidence>
<name>X0YQF0_9ZZZZ</name>
<keyword evidence="4" id="KW-0720">Serine protease</keyword>
<dbReference type="PANTHER" id="PTHR42987">
    <property type="entry name" value="PEPTIDASE S49"/>
    <property type="match status" value="1"/>
</dbReference>
<dbReference type="CDD" id="cd07023">
    <property type="entry name" value="S49_Sppa_N_C"/>
    <property type="match status" value="1"/>
</dbReference>
<keyword evidence="5" id="KW-1133">Transmembrane helix</keyword>
<protein>
    <recommendedName>
        <fullName evidence="6">Peptidase S49 domain-containing protein</fullName>
    </recommendedName>
</protein>
<keyword evidence="5" id="KW-0472">Membrane</keyword>
<dbReference type="Gene3D" id="6.20.330.10">
    <property type="match status" value="1"/>
</dbReference>